<feature type="compositionally biased region" description="Polar residues" evidence="6">
    <location>
        <begin position="281"/>
        <end position="292"/>
    </location>
</feature>
<dbReference type="GO" id="GO:0035615">
    <property type="term" value="F:clathrin adaptor activity"/>
    <property type="evidence" value="ECO:0007669"/>
    <property type="project" value="TreeGrafter"/>
</dbReference>
<dbReference type="GO" id="GO:0006897">
    <property type="term" value="P:endocytosis"/>
    <property type="evidence" value="ECO:0007669"/>
    <property type="project" value="InterPro"/>
</dbReference>
<dbReference type="CDD" id="cd17007">
    <property type="entry name" value="ANTH_N_Sla2p"/>
    <property type="match status" value="1"/>
</dbReference>
<evidence type="ECO:0000313" key="10">
    <source>
        <dbReference type="Proteomes" id="UP000697127"/>
    </source>
</evidence>
<keyword evidence="5" id="KW-0175">Coiled coil</keyword>
<evidence type="ECO:0000256" key="3">
    <source>
        <dbReference type="ARBA" id="ARBA00022490"/>
    </source>
</evidence>
<sequence>MFGGSRHTADIHTSIRKACTIEDSASKRKHVRACIVYTWDHKSSKEFWESLKVLPLKDNDIQLFKALILIHKVLQEGHPSCLIGGFKNMNWISNLDTLRTMDRRFQVLIPEYVNYILQKLRFHHNHRGFNGTFEYEEYISLRTVSDPNEGYDAILDLLSLQDALDSFGRDIFKSVRSDQSECIISALVPIVAETYGIYKFLISMLRAMYSTADSIEVLEPLKSKFISQHERLYDLYAQCSNIKYLATLINIPKLPYDVPSLIVNDSDNVSNDLPPLREQKTAATNFSSTPVSNDYDDRALPQIQQQQQQQPITTQPTGAINNQFIEQQQAYELQQQQLEQQRQAALQQQQQQLFQQQQLYEEQQRKQIEAQQLAQQQLLLDQAQRQAQGKVAELERDILTLKGQYDNDQLMLQSYDQKVQALEKELETTTLSAQQQMASKDEQLNYLQEQVDYWKNKYESLAKLYSQLRTEHLNLLAKSKKVQQKAASAQEAIEKREKLERDMKAKNIELADLIKERDRARLDLDRFKSGSKGDLQSLQLEKDDLERKLATLDRAQSANLTAIFNQHNKEIQDLQDKLNSVSLNSPNDNKLQELEEKLQERDIEIEMIQQTMGDTIKDLVNQQKNHESSTDKQLDNVLGKGLKKIIDLIDAILKSGIKRIQDSVFELDSPMQAGNTNASPEYLASLIEKSSGLSTDFALSFNSFLVDGVNGDAATVIDSVTNFTTSIGDILLDTKGLTRLTKSDDFQDDLVDTARDVAEISEIYLESLFQKNIESLSIDDKTDVVINGNIDVQEVLQSLNQLIESLKIPSTKFDLNKVTGNLSDVVDKEMSHASKVIENASSHLISLLNQPFDPSMSSIDIEVNKSILASASAIITAIKFLIEASIEAQQEIVNNGRGSNSRTSFYKKNNRWTEGLISAAKSIAYTTNTLIGIADGVLQNKHTNEELIVASREVAASTAQLVSAARVKSQFMSKTQDKLEDASKKVNLACKQLVTQVNQLISSKNELTEIDYSKLSIHENKTAEMEQQVEILKLENALNSARKRL</sequence>
<reference evidence="9" key="1">
    <citation type="submission" date="2020-11" db="EMBL/GenBank/DDBJ databases">
        <title>Kefir isolates.</title>
        <authorList>
            <person name="Marcisauskas S."/>
            <person name="Kim Y."/>
            <person name="Blasche S."/>
        </authorList>
    </citation>
    <scope>NUCLEOTIDE SEQUENCE</scope>
    <source>
        <strain evidence="9">Olga-1</strain>
    </source>
</reference>
<dbReference type="GO" id="GO:0007015">
    <property type="term" value="P:actin filament organization"/>
    <property type="evidence" value="ECO:0007669"/>
    <property type="project" value="TreeGrafter"/>
</dbReference>
<dbReference type="GO" id="GO:0043325">
    <property type="term" value="F:phosphatidylinositol-3,4-bisphosphate binding"/>
    <property type="evidence" value="ECO:0007669"/>
    <property type="project" value="TreeGrafter"/>
</dbReference>
<dbReference type="Gene3D" id="1.20.1410.10">
    <property type="entry name" value="I/LWEQ domain"/>
    <property type="match status" value="1"/>
</dbReference>
<organism evidence="9 10">
    <name type="scientific">Pichia californica</name>
    <dbReference type="NCBI Taxonomy" id="460514"/>
    <lineage>
        <taxon>Eukaryota</taxon>
        <taxon>Fungi</taxon>
        <taxon>Dikarya</taxon>
        <taxon>Ascomycota</taxon>
        <taxon>Saccharomycotina</taxon>
        <taxon>Pichiomycetes</taxon>
        <taxon>Pichiales</taxon>
        <taxon>Pichiaceae</taxon>
        <taxon>Pichia</taxon>
    </lineage>
</organism>
<dbReference type="InterPro" id="IPR008942">
    <property type="entry name" value="ENTH_VHS"/>
</dbReference>
<dbReference type="InterPro" id="IPR035964">
    <property type="entry name" value="I/LWEQ_dom_sf"/>
</dbReference>
<feature type="coiled-coil region" evidence="5">
    <location>
        <begin position="1015"/>
        <end position="1044"/>
    </location>
</feature>
<dbReference type="SUPFAM" id="SSF109885">
    <property type="entry name" value="I/LWEQ domain"/>
    <property type="match status" value="1"/>
</dbReference>
<dbReference type="GO" id="GO:0032051">
    <property type="term" value="F:clathrin light chain binding"/>
    <property type="evidence" value="ECO:0007669"/>
    <property type="project" value="TreeGrafter"/>
</dbReference>
<proteinExistence type="inferred from homology"/>
<dbReference type="Pfam" id="PF07651">
    <property type="entry name" value="ANTH"/>
    <property type="match status" value="1"/>
</dbReference>
<evidence type="ECO:0000256" key="6">
    <source>
        <dbReference type="SAM" id="MobiDB-lite"/>
    </source>
</evidence>
<dbReference type="SUPFAM" id="SSF48464">
    <property type="entry name" value="ENTH/VHS domain"/>
    <property type="match status" value="1"/>
</dbReference>
<dbReference type="SMART" id="SM00307">
    <property type="entry name" value="ILWEQ"/>
    <property type="match status" value="1"/>
</dbReference>
<dbReference type="PANTHER" id="PTHR10407">
    <property type="entry name" value="HUNTINGTIN INTERACTING PROTEIN 1"/>
    <property type="match status" value="1"/>
</dbReference>
<evidence type="ECO:0000256" key="4">
    <source>
        <dbReference type="ARBA" id="ARBA00023203"/>
    </source>
</evidence>
<dbReference type="GO" id="GO:0080025">
    <property type="term" value="F:phosphatidylinositol-3,5-bisphosphate binding"/>
    <property type="evidence" value="ECO:0007669"/>
    <property type="project" value="TreeGrafter"/>
</dbReference>
<feature type="region of interest" description="Disordered" evidence="6">
    <location>
        <begin position="272"/>
        <end position="295"/>
    </location>
</feature>
<gene>
    <name evidence="9" type="primary">SLA2</name>
    <name evidence="9" type="ORF">C6P40_003256</name>
</gene>
<evidence type="ECO:0000259" key="8">
    <source>
        <dbReference type="PROSITE" id="PS50945"/>
    </source>
</evidence>
<comment type="subcellular location">
    <subcellularLocation>
        <location evidence="1">Cytoplasm</location>
    </subcellularLocation>
</comment>
<dbReference type="InterPro" id="IPR002558">
    <property type="entry name" value="ILWEQ_dom"/>
</dbReference>
<dbReference type="InterPro" id="IPR030224">
    <property type="entry name" value="Sla2_fam"/>
</dbReference>
<evidence type="ECO:0000256" key="1">
    <source>
        <dbReference type="ARBA" id="ARBA00004496"/>
    </source>
</evidence>
<dbReference type="SMART" id="SM00273">
    <property type="entry name" value="ENTH"/>
    <property type="match status" value="1"/>
</dbReference>
<comment type="caution">
    <text evidence="9">The sequence shown here is derived from an EMBL/GenBank/DDBJ whole genome shotgun (WGS) entry which is preliminary data.</text>
</comment>
<feature type="coiled-coil region" evidence="5">
    <location>
        <begin position="482"/>
        <end position="611"/>
    </location>
</feature>
<dbReference type="Gene3D" id="1.25.40.90">
    <property type="match status" value="1"/>
</dbReference>
<evidence type="ECO:0000256" key="2">
    <source>
        <dbReference type="ARBA" id="ARBA00010135"/>
    </source>
</evidence>
<protein>
    <submittedName>
        <fullName evidence="9">Sla2 Src-like adaptor 2</fullName>
    </submittedName>
</protein>
<feature type="domain" description="I/LWEQ" evidence="8">
    <location>
        <begin position="814"/>
        <end position="1045"/>
    </location>
</feature>
<dbReference type="Proteomes" id="UP000697127">
    <property type="component" value="Unassembled WGS sequence"/>
</dbReference>
<dbReference type="Pfam" id="PF01608">
    <property type="entry name" value="I_LWEQ"/>
    <property type="match status" value="1"/>
</dbReference>
<dbReference type="PANTHER" id="PTHR10407:SF15">
    <property type="entry name" value="HUNTINGTIN INTERACTING PROTEIN 1"/>
    <property type="match status" value="1"/>
</dbReference>
<keyword evidence="3" id="KW-0963">Cytoplasm</keyword>
<evidence type="ECO:0000313" key="9">
    <source>
        <dbReference type="EMBL" id="KAG0690332.1"/>
    </source>
</evidence>
<accession>A0A9P7BFA8</accession>
<evidence type="ECO:0000256" key="5">
    <source>
        <dbReference type="SAM" id="Coils"/>
    </source>
</evidence>
<keyword evidence="4" id="KW-0009">Actin-binding</keyword>
<dbReference type="GO" id="GO:0030479">
    <property type="term" value="C:actin cortical patch"/>
    <property type="evidence" value="ECO:0007669"/>
    <property type="project" value="TreeGrafter"/>
</dbReference>
<dbReference type="PROSITE" id="PS50942">
    <property type="entry name" value="ENTH"/>
    <property type="match status" value="1"/>
</dbReference>
<keyword evidence="10" id="KW-1185">Reference proteome</keyword>
<dbReference type="PROSITE" id="PS50945">
    <property type="entry name" value="I_LWEQ"/>
    <property type="match status" value="1"/>
</dbReference>
<name>A0A9P7BFA8_9ASCO</name>
<dbReference type="AlphaFoldDB" id="A0A9P7BFA8"/>
<feature type="domain" description="ENTH" evidence="7">
    <location>
        <begin position="3"/>
        <end position="130"/>
    </location>
</feature>
<dbReference type="InterPro" id="IPR013809">
    <property type="entry name" value="ENTH"/>
</dbReference>
<dbReference type="EMBL" id="PUHW01000036">
    <property type="protein sequence ID" value="KAG0690332.1"/>
    <property type="molecule type" value="Genomic_DNA"/>
</dbReference>
<feature type="non-terminal residue" evidence="9">
    <location>
        <position position="1045"/>
    </location>
</feature>
<dbReference type="GO" id="GO:0051015">
    <property type="term" value="F:actin filament binding"/>
    <property type="evidence" value="ECO:0007669"/>
    <property type="project" value="TreeGrafter"/>
</dbReference>
<dbReference type="InterPro" id="IPR011417">
    <property type="entry name" value="ANTH_dom"/>
</dbReference>
<feature type="coiled-coil region" evidence="5">
    <location>
        <begin position="321"/>
        <end position="432"/>
    </location>
</feature>
<dbReference type="GO" id="GO:0030136">
    <property type="term" value="C:clathrin-coated vesicle"/>
    <property type="evidence" value="ECO:0007669"/>
    <property type="project" value="TreeGrafter"/>
</dbReference>
<comment type="similarity">
    <text evidence="2">Belongs to the SLA2 family.</text>
</comment>
<dbReference type="GO" id="GO:0048268">
    <property type="term" value="P:clathrin coat assembly"/>
    <property type="evidence" value="ECO:0007669"/>
    <property type="project" value="TreeGrafter"/>
</dbReference>
<evidence type="ECO:0000259" key="7">
    <source>
        <dbReference type="PROSITE" id="PS50942"/>
    </source>
</evidence>